<feature type="compositionally biased region" description="Basic and acidic residues" evidence="1">
    <location>
        <begin position="40"/>
        <end position="54"/>
    </location>
</feature>
<gene>
    <name evidence="2" type="ORF">GE061_001904</name>
</gene>
<dbReference type="AlphaFoldDB" id="A0A8S9X3K6"/>
<evidence type="ECO:0000313" key="3">
    <source>
        <dbReference type="Proteomes" id="UP000466442"/>
    </source>
</evidence>
<proteinExistence type="predicted"/>
<feature type="region of interest" description="Disordered" evidence="1">
    <location>
        <begin position="40"/>
        <end position="66"/>
    </location>
</feature>
<dbReference type="PROSITE" id="PS51257">
    <property type="entry name" value="PROKAR_LIPOPROTEIN"/>
    <property type="match status" value="1"/>
</dbReference>
<keyword evidence="3" id="KW-1185">Reference proteome</keyword>
<comment type="caution">
    <text evidence="2">The sequence shown here is derived from an EMBL/GenBank/DDBJ whole genome shotgun (WGS) entry which is preliminary data.</text>
</comment>
<dbReference type="Proteomes" id="UP000466442">
    <property type="component" value="Unassembled WGS sequence"/>
</dbReference>
<reference evidence="2" key="1">
    <citation type="journal article" date="2021" name="Mol. Ecol. Resour.">
        <title>Apolygus lucorum genome provides insights into omnivorousness and mesophyll feeding.</title>
        <authorList>
            <person name="Liu Y."/>
            <person name="Liu H."/>
            <person name="Wang H."/>
            <person name="Huang T."/>
            <person name="Liu B."/>
            <person name="Yang B."/>
            <person name="Yin L."/>
            <person name="Li B."/>
            <person name="Zhang Y."/>
            <person name="Zhang S."/>
            <person name="Jiang F."/>
            <person name="Zhang X."/>
            <person name="Ren Y."/>
            <person name="Wang B."/>
            <person name="Wang S."/>
            <person name="Lu Y."/>
            <person name="Wu K."/>
            <person name="Fan W."/>
            <person name="Wang G."/>
        </authorList>
    </citation>
    <scope>NUCLEOTIDE SEQUENCE</scope>
    <source>
        <strain evidence="2">12Hb</strain>
    </source>
</reference>
<dbReference type="EMBL" id="WIXP02000010">
    <property type="protein sequence ID" value="KAF6203572.1"/>
    <property type="molecule type" value="Genomic_DNA"/>
</dbReference>
<organism evidence="2 3">
    <name type="scientific">Apolygus lucorum</name>
    <name type="common">Small green plant bug</name>
    <name type="synonym">Lygocoris lucorum</name>
    <dbReference type="NCBI Taxonomy" id="248454"/>
    <lineage>
        <taxon>Eukaryota</taxon>
        <taxon>Metazoa</taxon>
        <taxon>Ecdysozoa</taxon>
        <taxon>Arthropoda</taxon>
        <taxon>Hexapoda</taxon>
        <taxon>Insecta</taxon>
        <taxon>Pterygota</taxon>
        <taxon>Neoptera</taxon>
        <taxon>Paraneoptera</taxon>
        <taxon>Hemiptera</taxon>
        <taxon>Heteroptera</taxon>
        <taxon>Panheteroptera</taxon>
        <taxon>Cimicomorpha</taxon>
        <taxon>Miridae</taxon>
        <taxon>Mirini</taxon>
        <taxon>Apolygus</taxon>
    </lineage>
</organism>
<sequence length="66" mass="7705">MIKTVSESTNQDSPQSHPCSCAVMGLGCQWTRRNSKCEKQREEPFRYANPERAHQPHRPFLNYRSP</sequence>
<accession>A0A8S9X3K6</accession>
<name>A0A8S9X3K6_APOLU</name>
<evidence type="ECO:0000313" key="2">
    <source>
        <dbReference type="EMBL" id="KAF6203572.1"/>
    </source>
</evidence>
<evidence type="ECO:0000256" key="1">
    <source>
        <dbReference type="SAM" id="MobiDB-lite"/>
    </source>
</evidence>
<protein>
    <submittedName>
        <fullName evidence="2">Uncharacterized protein</fullName>
    </submittedName>
</protein>